<name>A0A1M5RME3_9BRAD</name>
<dbReference type="AlphaFoldDB" id="A0A1M5RME3"/>
<accession>A0A1M5RME3</accession>
<evidence type="ECO:0000313" key="2">
    <source>
        <dbReference type="Proteomes" id="UP000190675"/>
    </source>
</evidence>
<sequence>MEVRPPLDAWKHVSRKIVALELRVTRSLRRTGSPKSATPKAIPEHDTMFARIGVIRALNRHVERVFNPSGKEPHWGRRELARDR</sequence>
<dbReference type="EMBL" id="LT670818">
    <property type="protein sequence ID" value="SHH27339.1"/>
    <property type="molecule type" value="Genomic_DNA"/>
</dbReference>
<evidence type="ECO:0000313" key="1">
    <source>
        <dbReference type="EMBL" id="SHH27339.1"/>
    </source>
</evidence>
<proteinExistence type="predicted"/>
<protein>
    <submittedName>
        <fullName evidence="1">Uncharacterized protein</fullName>
    </submittedName>
</protein>
<gene>
    <name evidence="1" type="ORF">SAMN05444169_6647</name>
</gene>
<organism evidence="1 2">
    <name type="scientific">Bradyrhizobium erythrophlei</name>
    <dbReference type="NCBI Taxonomy" id="1437360"/>
    <lineage>
        <taxon>Bacteria</taxon>
        <taxon>Pseudomonadati</taxon>
        <taxon>Pseudomonadota</taxon>
        <taxon>Alphaproteobacteria</taxon>
        <taxon>Hyphomicrobiales</taxon>
        <taxon>Nitrobacteraceae</taxon>
        <taxon>Bradyrhizobium</taxon>
    </lineage>
</organism>
<reference evidence="1 2" key="1">
    <citation type="submission" date="2016-11" db="EMBL/GenBank/DDBJ databases">
        <authorList>
            <person name="Jaros S."/>
            <person name="Januszkiewicz K."/>
            <person name="Wedrychowicz H."/>
        </authorList>
    </citation>
    <scope>NUCLEOTIDE SEQUENCE [LARGE SCALE GENOMIC DNA]</scope>
    <source>
        <strain evidence="1 2">GAS242</strain>
    </source>
</reference>
<dbReference type="Proteomes" id="UP000190675">
    <property type="component" value="Chromosome I"/>
</dbReference>